<evidence type="ECO:0000256" key="5">
    <source>
        <dbReference type="ARBA" id="ARBA00022490"/>
    </source>
</evidence>
<evidence type="ECO:0000256" key="2">
    <source>
        <dbReference type="ARBA" id="ARBA00005167"/>
    </source>
</evidence>
<dbReference type="PANTHER" id="PTHR12588">
    <property type="entry name" value="MYOINOSITOL OXYGENASE"/>
    <property type="match status" value="1"/>
</dbReference>
<evidence type="ECO:0000256" key="12">
    <source>
        <dbReference type="SAM" id="Phobius"/>
    </source>
</evidence>
<dbReference type="GO" id="GO:0050113">
    <property type="term" value="F:inositol oxygenase activity"/>
    <property type="evidence" value="ECO:0007669"/>
    <property type="project" value="UniProtKB-UniRule"/>
</dbReference>
<evidence type="ECO:0000256" key="1">
    <source>
        <dbReference type="ARBA" id="ARBA00004496"/>
    </source>
</evidence>
<evidence type="ECO:0000256" key="4">
    <source>
        <dbReference type="ARBA" id="ARBA00011919"/>
    </source>
</evidence>
<comment type="subcellular location">
    <subcellularLocation>
        <location evidence="1 11">Cytoplasm</location>
    </subcellularLocation>
</comment>
<feature type="transmembrane region" description="Helical" evidence="12">
    <location>
        <begin position="46"/>
        <end position="68"/>
    </location>
</feature>
<comment type="caution">
    <text evidence="14">The sequence shown here is derived from an EMBL/GenBank/DDBJ whole genome shotgun (WGS) entry which is preliminary data.</text>
</comment>
<dbReference type="EMBL" id="QGNW01000014">
    <property type="protein sequence ID" value="RVX17165.1"/>
    <property type="molecule type" value="Genomic_DNA"/>
</dbReference>
<comment type="similarity">
    <text evidence="3 11">Belongs to the myo-inositol oxygenase family.</text>
</comment>
<reference evidence="14 15" key="1">
    <citation type="journal article" date="2018" name="PLoS Genet.">
        <title>Population sequencing reveals clonal diversity and ancestral inbreeding in the grapevine cultivar Chardonnay.</title>
        <authorList>
            <person name="Roach M.J."/>
            <person name="Johnson D.L."/>
            <person name="Bohlmann J."/>
            <person name="van Vuuren H.J."/>
            <person name="Jones S.J."/>
            <person name="Pretorius I.S."/>
            <person name="Schmidt S.A."/>
            <person name="Borneman A.R."/>
        </authorList>
    </citation>
    <scope>NUCLEOTIDE SEQUENCE [LARGE SCALE GENOMIC DNA]</scope>
    <source>
        <strain evidence="15">cv. Chardonnay</strain>
        <tissue evidence="14">Leaf</tissue>
    </source>
</reference>
<gene>
    <name evidence="14" type="primary">MIOX1_1</name>
    <name evidence="14" type="ORF">CK203_003036</name>
</gene>
<evidence type="ECO:0000313" key="15">
    <source>
        <dbReference type="Proteomes" id="UP000288805"/>
    </source>
</evidence>
<comment type="cofactor">
    <cofactor evidence="10 11">
        <name>Fe cation</name>
        <dbReference type="ChEBI" id="CHEBI:24875"/>
    </cofactor>
    <text evidence="10 11">Binds 2 iron ions per subunit.</text>
</comment>
<comment type="catalytic activity">
    <reaction evidence="11">
        <text>myo-inositol + O2 = D-glucuronate + H2O + H(+)</text>
        <dbReference type="Rhea" id="RHEA:23696"/>
        <dbReference type="ChEBI" id="CHEBI:15377"/>
        <dbReference type="ChEBI" id="CHEBI:15378"/>
        <dbReference type="ChEBI" id="CHEBI:15379"/>
        <dbReference type="ChEBI" id="CHEBI:17268"/>
        <dbReference type="ChEBI" id="CHEBI:58720"/>
        <dbReference type="EC" id="1.13.99.1"/>
    </reaction>
</comment>
<keyword evidence="7 10" id="KW-0479">Metal-binding</keyword>
<keyword evidence="12" id="KW-0812">Transmembrane</keyword>
<organism evidence="14 15">
    <name type="scientific">Vitis vinifera</name>
    <name type="common">Grape</name>
    <dbReference type="NCBI Taxonomy" id="29760"/>
    <lineage>
        <taxon>Eukaryota</taxon>
        <taxon>Viridiplantae</taxon>
        <taxon>Streptophyta</taxon>
        <taxon>Embryophyta</taxon>
        <taxon>Tracheophyta</taxon>
        <taxon>Spermatophyta</taxon>
        <taxon>Magnoliopsida</taxon>
        <taxon>eudicotyledons</taxon>
        <taxon>Gunneridae</taxon>
        <taxon>Pentapetalae</taxon>
        <taxon>rosids</taxon>
        <taxon>Vitales</taxon>
        <taxon>Vitaceae</taxon>
        <taxon>Viteae</taxon>
        <taxon>Vitis</taxon>
    </lineage>
</organism>
<evidence type="ECO:0000256" key="3">
    <source>
        <dbReference type="ARBA" id="ARBA00005286"/>
    </source>
</evidence>
<keyword evidence="6" id="KW-0060">Ascorbate biosynthesis</keyword>
<evidence type="ECO:0000256" key="9">
    <source>
        <dbReference type="ARBA" id="ARBA00023004"/>
    </source>
</evidence>
<name>A0A438K7J3_VITVI</name>
<keyword evidence="12" id="KW-0472">Membrane</keyword>
<keyword evidence="5 11" id="KW-0963">Cytoplasm</keyword>
<keyword evidence="8 11" id="KW-0560">Oxidoreductase</keyword>
<feature type="binding site" evidence="10">
    <location>
        <position position="180"/>
    </location>
    <ligand>
        <name>Fe cation</name>
        <dbReference type="ChEBI" id="CHEBI:24875"/>
        <label>1</label>
    </ligand>
</feature>
<keyword evidence="9 10" id="KW-0408">Iron</keyword>
<evidence type="ECO:0000256" key="8">
    <source>
        <dbReference type="ARBA" id="ARBA00023002"/>
    </source>
</evidence>
<dbReference type="UniPathway" id="UPA00111">
    <property type="reaction ID" value="UER00527"/>
</dbReference>
<dbReference type="Proteomes" id="UP000288805">
    <property type="component" value="Unassembled WGS sequence"/>
</dbReference>
<dbReference type="GO" id="GO:0005737">
    <property type="term" value="C:cytoplasm"/>
    <property type="evidence" value="ECO:0007669"/>
    <property type="project" value="UniProtKB-SubCell"/>
</dbReference>
<comment type="pathway">
    <text evidence="2 11">Polyol metabolism; myo-inositol degradation into D-glucuronate; D-glucuronate from myo-inositol: step 1/1.</text>
</comment>
<dbReference type="GO" id="GO:0019853">
    <property type="term" value="P:L-ascorbic acid biosynthetic process"/>
    <property type="evidence" value="ECO:0007669"/>
    <property type="project" value="UniProtKB-KW"/>
</dbReference>
<dbReference type="InterPro" id="IPR007828">
    <property type="entry name" value="Inositol_oxygenase"/>
</dbReference>
<dbReference type="Pfam" id="PF05153">
    <property type="entry name" value="MIOX"/>
    <property type="match status" value="1"/>
</dbReference>
<feature type="signal peptide" evidence="13">
    <location>
        <begin position="1"/>
        <end position="30"/>
    </location>
</feature>
<sequence>MAATNSPRSILLTIFIFAMVLSPMVSSCDAARFTPTSFFKKTKDPYALLVFAAHLHLQTVAAHAVLLLQNQCHPETPALSPNHLGKVLFPSFGGLLQWAVVGDTFPGGCAFDESIVHHKYLKENPDDHNPAYNTKYGVYSEGCGLENVMMSWGHDDYMYLVAKEKKTTLPAAGLSVIIYHSLLCTSLLSSTGESWSSEVCRSSSTQLGLSLLEGQGMM</sequence>
<dbReference type="EC" id="1.13.99.1" evidence="4 11"/>
<evidence type="ECO:0000256" key="7">
    <source>
        <dbReference type="ARBA" id="ARBA00022723"/>
    </source>
</evidence>
<dbReference type="AlphaFoldDB" id="A0A438K7J3"/>
<proteinExistence type="inferred from homology"/>
<dbReference type="GO" id="GO:0019310">
    <property type="term" value="P:inositol catabolic process"/>
    <property type="evidence" value="ECO:0007669"/>
    <property type="project" value="UniProtKB-UniRule"/>
</dbReference>
<feature type="chain" id="PRO_5019512624" description="Inositol oxygenase" evidence="13">
    <location>
        <begin position="31"/>
        <end position="218"/>
    </location>
</feature>
<evidence type="ECO:0000256" key="6">
    <source>
        <dbReference type="ARBA" id="ARBA00022644"/>
    </source>
</evidence>
<evidence type="ECO:0000313" key="14">
    <source>
        <dbReference type="EMBL" id="RVX17165.1"/>
    </source>
</evidence>
<dbReference type="GO" id="GO:0005506">
    <property type="term" value="F:iron ion binding"/>
    <property type="evidence" value="ECO:0007669"/>
    <property type="project" value="InterPro"/>
</dbReference>
<protein>
    <recommendedName>
        <fullName evidence="4 11">Inositol oxygenase</fullName>
        <ecNumber evidence="4 11">1.13.99.1</ecNumber>
    </recommendedName>
    <alternativeName>
        <fullName evidence="11">Myo-inositol oxygenase</fullName>
    </alternativeName>
</protein>
<accession>A0A438K7J3</accession>
<feature type="binding site" evidence="10">
    <location>
        <position position="154"/>
    </location>
    <ligand>
        <name>Fe cation</name>
        <dbReference type="ChEBI" id="CHEBI:24875"/>
        <label>1</label>
    </ligand>
</feature>
<keyword evidence="13" id="KW-0732">Signal</keyword>
<evidence type="ECO:0000256" key="11">
    <source>
        <dbReference type="RuleBase" id="RU367039"/>
    </source>
</evidence>
<evidence type="ECO:0000256" key="13">
    <source>
        <dbReference type="SAM" id="SignalP"/>
    </source>
</evidence>
<dbReference type="PANTHER" id="PTHR12588:SF12">
    <property type="entry name" value="INOSITOL OXYGENASE 1"/>
    <property type="match status" value="1"/>
</dbReference>
<evidence type="ECO:0000256" key="10">
    <source>
        <dbReference type="PIRSR" id="PIRSR607828-2"/>
    </source>
</evidence>
<dbReference type="SUPFAM" id="SSF109604">
    <property type="entry name" value="HD-domain/PDEase-like"/>
    <property type="match status" value="1"/>
</dbReference>
<keyword evidence="12" id="KW-1133">Transmembrane helix</keyword>